<keyword evidence="1" id="KW-1133">Transmembrane helix</keyword>
<accession>A0A8H9L521</accession>
<keyword evidence="3" id="KW-1185">Reference proteome</keyword>
<evidence type="ECO:0000256" key="1">
    <source>
        <dbReference type="SAM" id="Phobius"/>
    </source>
</evidence>
<organism evidence="2 3">
    <name type="scientific">Promicromonospora citrea</name>
    <dbReference type="NCBI Taxonomy" id="43677"/>
    <lineage>
        <taxon>Bacteria</taxon>
        <taxon>Bacillati</taxon>
        <taxon>Actinomycetota</taxon>
        <taxon>Actinomycetes</taxon>
        <taxon>Micrococcales</taxon>
        <taxon>Promicromonosporaceae</taxon>
        <taxon>Promicromonospora</taxon>
    </lineage>
</organism>
<dbReference type="Proteomes" id="UP000655589">
    <property type="component" value="Unassembled WGS sequence"/>
</dbReference>
<dbReference type="InterPro" id="IPR036770">
    <property type="entry name" value="Ankyrin_rpt-contain_sf"/>
</dbReference>
<gene>
    <name evidence="2" type="ORF">GCM10010102_26330</name>
</gene>
<keyword evidence="1" id="KW-0812">Transmembrane</keyword>
<sequence>MVDSAQWHFVLGVLAFLVGPVLLAFVGFGLYFLFEEIAFRRKLAVDDRRIETREQQKALVDAASDRERLEELVRNGADLDQRADRGDSPLHRAYLDGNTAAVRNLKEAGSRDVLNTDGLLPHEMTMVASAMALIEEGVALITDDGEYPDPQDGRRITSALRAVGRARYRVALDRAMPYTVDRLGRKYALVAIRVGQPGTEAILCRLLKRRGPGVERVATDFLNSGNGTLRTAAERWALANDYRIVYHNHGGSVTWGSP</sequence>
<dbReference type="EMBL" id="BMPT01000010">
    <property type="protein sequence ID" value="GGM29374.1"/>
    <property type="molecule type" value="Genomic_DNA"/>
</dbReference>
<dbReference type="SUPFAM" id="SSF48403">
    <property type="entry name" value="Ankyrin repeat"/>
    <property type="match status" value="1"/>
</dbReference>
<evidence type="ECO:0000313" key="2">
    <source>
        <dbReference type="EMBL" id="GGM29374.1"/>
    </source>
</evidence>
<evidence type="ECO:0008006" key="4">
    <source>
        <dbReference type="Google" id="ProtNLM"/>
    </source>
</evidence>
<reference evidence="2" key="1">
    <citation type="journal article" date="2014" name="Int. J. Syst. Evol. Microbiol.">
        <title>Complete genome sequence of Corynebacterium casei LMG S-19264T (=DSM 44701T), isolated from a smear-ripened cheese.</title>
        <authorList>
            <consortium name="US DOE Joint Genome Institute (JGI-PGF)"/>
            <person name="Walter F."/>
            <person name="Albersmeier A."/>
            <person name="Kalinowski J."/>
            <person name="Ruckert C."/>
        </authorList>
    </citation>
    <scope>NUCLEOTIDE SEQUENCE</scope>
    <source>
        <strain evidence="2">JCM 3051</strain>
    </source>
</reference>
<dbReference type="Gene3D" id="1.25.40.20">
    <property type="entry name" value="Ankyrin repeat-containing domain"/>
    <property type="match status" value="1"/>
</dbReference>
<keyword evidence="1" id="KW-0472">Membrane</keyword>
<name>A0A8H9L521_9MICO</name>
<protein>
    <recommendedName>
        <fullName evidence="4">Ankyrin repeat protein</fullName>
    </recommendedName>
</protein>
<reference evidence="2" key="2">
    <citation type="submission" date="2020-09" db="EMBL/GenBank/DDBJ databases">
        <authorList>
            <person name="Sun Q."/>
            <person name="Ohkuma M."/>
        </authorList>
    </citation>
    <scope>NUCLEOTIDE SEQUENCE</scope>
    <source>
        <strain evidence="2">JCM 3051</strain>
    </source>
</reference>
<dbReference type="AlphaFoldDB" id="A0A8H9L521"/>
<proteinExistence type="predicted"/>
<comment type="caution">
    <text evidence="2">The sequence shown here is derived from an EMBL/GenBank/DDBJ whole genome shotgun (WGS) entry which is preliminary data.</text>
</comment>
<feature type="transmembrane region" description="Helical" evidence="1">
    <location>
        <begin position="6"/>
        <end position="34"/>
    </location>
</feature>
<evidence type="ECO:0000313" key="3">
    <source>
        <dbReference type="Proteomes" id="UP000655589"/>
    </source>
</evidence>